<evidence type="ECO:0000313" key="1">
    <source>
        <dbReference type="EMBL" id="ORE14072.1"/>
    </source>
</evidence>
<evidence type="ECO:0000313" key="2">
    <source>
        <dbReference type="Proteomes" id="UP000242381"/>
    </source>
</evidence>
<reference evidence="1 2" key="1">
    <citation type="journal article" date="2016" name="Proc. Natl. Acad. Sci. U.S.A.">
        <title>Lipid metabolic changes in an early divergent fungus govern the establishment of a mutualistic symbiosis with endobacteria.</title>
        <authorList>
            <person name="Lastovetsky O.A."/>
            <person name="Gaspar M.L."/>
            <person name="Mondo S.J."/>
            <person name="LaButti K.M."/>
            <person name="Sandor L."/>
            <person name="Grigoriev I.V."/>
            <person name="Henry S.A."/>
            <person name="Pawlowska T.E."/>
        </authorList>
    </citation>
    <scope>NUCLEOTIDE SEQUENCE [LARGE SCALE GENOMIC DNA]</scope>
    <source>
        <strain evidence="1 2">ATCC 11559</strain>
    </source>
</reference>
<organism evidence="1 2">
    <name type="scientific">Rhizopus microsporus</name>
    <dbReference type="NCBI Taxonomy" id="58291"/>
    <lineage>
        <taxon>Eukaryota</taxon>
        <taxon>Fungi</taxon>
        <taxon>Fungi incertae sedis</taxon>
        <taxon>Mucoromycota</taxon>
        <taxon>Mucoromycotina</taxon>
        <taxon>Mucoromycetes</taxon>
        <taxon>Mucorales</taxon>
        <taxon>Mucorineae</taxon>
        <taxon>Rhizopodaceae</taxon>
        <taxon>Rhizopus</taxon>
    </lineage>
</organism>
<dbReference type="EMBL" id="KV921493">
    <property type="protein sequence ID" value="ORE14072.1"/>
    <property type="molecule type" value="Genomic_DNA"/>
</dbReference>
<dbReference type="AlphaFoldDB" id="A0A1X0RPT1"/>
<dbReference type="Proteomes" id="UP000242381">
    <property type="component" value="Unassembled WGS sequence"/>
</dbReference>
<feature type="non-terminal residue" evidence="1">
    <location>
        <position position="1"/>
    </location>
</feature>
<name>A0A1X0RPT1_RHIZD</name>
<evidence type="ECO:0008006" key="3">
    <source>
        <dbReference type="Google" id="ProtNLM"/>
    </source>
</evidence>
<proteinExistence type="predicted"/>
<accession>A0A1X0RPT1</accession>
<gene>
    <name evidence="1" type="ORF">BCV71DRAFT_188028</name>
</gene>
<sequence length="56" mass="6480">SLKVLAYADNVYILLFSRTDFFQIQDYLDSYKRATHDKVNLSKMETIFLNGVADTS</sequence>
<protein>
    <recommendedName>
        <fullName evidence="3">Reverse transcriptase domain-containing protein</fullName>
    </recommendedName>
</protein>